<dbReference type="Proteomes" id="UP000191057">
    <property type="component" value="Chromosome"/>
</dbReference>
<evidence type="ECO:0000313" key="1">
    <source>
        <dbReference type="EMBL" id="AQY41705.1"/>
    </source>
</evidence>
<proteinExistence type="predicted"/>
<gene>
    <name evidence="1" type="ORF">B4918_28825</name>
</gene>
<reference evidence="1 2" key="1">
    <citation type="submission" date="2017-03" db="EMBL/GenBank/DDBJ databases">
        <title>Complete genome sequence of Bacillus thuringiensis L-7601, a novel melanin producing strain.</title>
        <authorList>
            <person name="Cai J."/>
            <person name="Cao Z."/>
            <person name="Tan T."/>
        </authorList>
    </citation>
    <scope>NUCLEOTIDE SEQUENCE [LARGE SCALE GENOMIC DNA]</scope>
    <source>
        <strain evidence="1 2">L-7601</strain>
    </source>
</reference>
<evidence type="ECO:0000313" key="2">
    <source>
        <dbReference type="Proteomes" id="UP000191057"/>
    </source>
</evidence>
<protein>
    <submittedName>
        <fullName evidence="1">Uncharacterized protein</fullName>
    </submittedName>
</protein>
<dbReference type="AlphaFoldDB" id="A0A9W3TJK3"/>
<sequence length="113" mass="13474">MMGIESRVLPEHLEKALELEEERRECIQNLHLLYKQMNQANKESNKTLYLELHNAYQKQSIRDLEISKQLSAMYFKKQKSDREAERAEVFRVADRLEKVGGRKEVVERIRKNA</sequence>
<dbReference type="RefSeq" id="WP_079246166.1">
    <property type="nucleotide sequence ID" value="NZ_JARSYF010000030.1"/>
</dbReference>
<organism evidence="1 2">
    <name type="scientific">Bacillus thuringiensis</name>
    <dbReference type="NCBI Taxonomy" id="1428"/>
    <lineage>
        <taxon>Bacteria</taxon>
        <taxon>Bacillati</taxon>
        <taxon>Bacillota</taxon>
        <taxon>Bacilli</taxon>
        <taxon>Bacillales</taxon>
        <taxon>Bacillaceae</taxon>
        <taxon>Bacillus</taxon>
        <taxon>Bacillus cereus group</taxon>
    </lineage>
</organism>
<accession>A0A9W3TJK3</accession>
<dbReference type="EMBL" id="CP020002">
    <property type="protein sequence ID" value="AQY41705.1"/>
    <property type="molecule type" value="Genomic_DNA"/>
</dbReference>
<name>A0A9W3TJK3_BACTU</name>